<dbReference type="EMBL" id="BMMF01000006">
    <property type="protein sequence ID" value="GGK36016.1"/>
    <property type="molecule type" value="Genomic_DNA"/>
</dbReference>
<sequence length="73" mass="8229">MGKARAARTIIFHMIGTRAVFLFAFAKSDTEALSDSETAGFRDTAKLLADLDERDIERLLAIDEWIEVEPDEK</sequence>
<gene>
    <name evidence="1" type="ORF">GCM10011322_23760</name>
</gene>
<keyword evidence="2" id="KW-1185">Reference proteome</keyword>
<dbReference type="AlphaFoldDB" id="A0A917Q8R5"/>
<dbReference type="Pfam" id="PF06296">
    <property type="entry name" value="RelE"/>
    <property type="match status" value="1"/>
</dbReference>
<comment type="caution">
    <text evidence="1">The sequence shown here is derived from an EMBL/GenBank/DDBJ whole genome shotgun (WGS) entry which is preliminary data.</text>
</comment>
<proteinExistence type="predicted"/>
<evidence type="ECO:0000313" key="2">
    <source>
        <dbReference type="Proteomes" id="UP000600449"/>
    </source>
</evidence>
<reference evidence="1 2" key="1">
    <citation type="journal article" date="2014" name="Int. J. Syst. Evol. Microbiol.">
        <title>Complete genome sequence of Corynebacterium casei LMG S-19264T (=DSM 44701T), isolated from a smear-ripened cheese.</title>
        <authorList>
            <consortium name="US DOE Joint Genome Institute (JGI-PGF)"/>
            <person name="Walter F."/>
            <person name="Albersmeier A."/>
            <person name="Kalinowski J."/>
            <person name="Ruckert C."/>
        </authorList>
    </citation>
    <scope>NUCLEOTIDE SEQUENCE [LARGE SCALE GENOMIC DNA]</scope>
    <source>
        <strain evidence="1 2">CGMCC 1.9161</strain>
    </source>
</reference>
<organism evidence="1 2">
    <name type="scientific">Salinarimonas ramus</name>
    <dbReference type="NCBI Taxonomy" id="690164"/>
    <lineage>
        <taxon>Bacteria</taxon>
        <taxon>Pseudomonadati</taxon>
        <taxon>Pseudomonadota</taxon>
        <taxon>Alphaproteobacteria</taxon>
        <taxon>Hyphomicrobiales</taxon>
        <taxon>Salinarimonadaceae</taxon>
        <taxon>Salinarimonas</taxon>
    </lineage>
</organism>
<protein>
    <submittedName>
        <fullName evidence="1">Uncharacterized protein</fullName>
    </submittedName>
</protein>
<name>A0A917Q8R5_9HYPH</name>
<dbReference type="InterPro" id="IPR009387">
    <property type="entry name" value="HigB-2"/>
</dbReference>
<evidence type="ECO:0000313" key="1">
    <source>
        <dbReference type="EMBL" id="GGK36016.1"/>
    </source>
</evidence>
<accession>A0A917Q8R5</accession>
<dbReference type="Proteomes" id="UP000600449">
    <property type="component" value="Unassembled WGS sequence"/>
</dbReference>